<dbReference type="OrthoDB" id="6711779at2"/>
<keyword evidence="2" id="KW-1185">Reference proteome</keyword>
<reference evidence="1 2" key="1">
    <citation type="submission" date="2016-09" db="EMBL/GenBank/DDBJ databases">
        <authorList>
            <person name="Capua I."/>
            <person name="De Benedictis P."/>
            <person name="Joannis T."/>
            <person name="Lombin L.H."/>
            <person name="Cattoli G."/>
        </authorList>
    </citation>
    <scope>NUCLEOTIDE SEQUENCE [LARGE SCALE GENOMIC DNA]</scope>
    <source>
        <strain evidence="1 2">ANC 4671</strain>
    </source>
</reference>
<evidence type="ECO:0000313" key="1">
    <source>
        <dbReference type="EMBL" id="OEY94388.1"/>
    </source>
</evidence>
<protein>
    <submittedName>
        <fullName evidence="1">SCP-2 sterol transfer family protein</fullName>
    </submittedName>
</protein>
<dbReference type="Proteomes" id="UP000185895">
    <property type="component" value="Unassembled WGS sequence"/>
</dbReference>
<proteinExistence type="predicted"/>
<comment type="caution">
    <text evidence="1">The sequence shown here is derived from an EMBL/GenBank/DDBJ whole genome shotgun (WGS) entry which is preliminary data.</text>
</comment>
<dbReference type="AlphaFoldDB" id="A0A1E7R4Z4"/>
<organism evidence="1 2">
    <name type="scientific">Acinetobacter qingfengensis</name>
    <dbReference type="NCBI Taxonomy" id="1262585"/>
    <lineage>
        <taxon>Bacteria</taxon>
        <taxon>Pseudomonadati</taxon>
        <taxon>Pseudomonadota</taxon>
        <taxon>Gammaproteobacteria</taxon>
        <taxon>Moraxellales</taxon>
        <taxon>Moraxellaceae</taxon>
        <taxon>Acinetobacter</taxon>
    </lineage>
</organism>
<accession>A0A1E7R4Z4</accession>
<dbReference type="STRING" id="1262585.BJI46_03335"/>
<dbReference type="Gene3D" id="3.30.1050.10">
    <property type="entry name" value="SCP2 sterol-binding domain"/>
    <property type="match status" value="1"/>
</dbReference>
<dbReference type="InterPro" id="IPR036527">
    <property type="entry name" value="SCP2_sterol-bd_dom_sf"/>
</dbReference>
<sequence length="159" mass="17757">MKLSILPVIKLPVVDVTTDPLDLLLAGLTLRMKQLARTSPKFIELIYDRKFRIEIAAENGVARHLVIDHGQVSNEPAKGQAADFSIHFVDSDYAVKTILKGNPSAFMSGMQSGDIKMEGDFTLLVWFNKAAKLIVPKLPKPLTQKYQQVRQLIKQKTGK</sequence>
<dbReference type="RefSeq" id="WP_070070195.1">
    <property type="nucleotide sequence ID" value="NZ_MKKK01000034.1"/>
</dbReference>
<evidence type="ECO:0000313" key="2">
    <source>
        <dbReference type="Proteomes" id="UP000185895"/>
    </source>
</evidence>
<dbReference type="EMBL" id="MKKK01000034">
    <property type="protein sequence ID" value="OEY94388.1"/>
    <property type="molecule type" value="Genomic_DNA"/>
</dbReference>
<gene>
    <name evidence="1" type="ORF">BJI46_03335</name>
</gene>
<name>A0A1E7R4Z4_9GAMM</name>